<dbReference type="InterPro" id="IPR010104">
    <property type="entry name" value="TonB_rcpt_bac"/>
</dbReference>
<keyword evidence="5" id="KW-0732">Signal</keyword>
<dbReference type="InterPro" id="IPR036942">
    <property type="entry name" value="Beta-barrel_TonB_sf"/>
</dbReference>
<dbReference type="Pfam" id="PF07715">
    <property type="entry name" value="Plug"/>
    <property type="match status" value="1"/>
</dbReference>
<sequence>MHNKSLACLSVAAALSSFTPGVAVAQQQENITNPEESVEKIAVVGIRGSVITAQELKRLGDTVKDVISADDIGALPDKSVTEALMRVPGVTIERFASSDDPNHFAAEGTGVVVRGLDRVRSEINGRDAFSASTGGGLSYQDIPGELLGYVEVVKNHTADLIAGGVAGTVNLVTRKPFDSAGFFASTTLEGSYGDHRGEWTPIGSAVVSNRWNSDIGEFGVLLSASSSDYKDRGDGLALGNYYERSATAREMPQFGNYGTELSQFPGETRYVPADANMRSADSERKRRGLATSLQFRNPSQTFEVTAEYLRSNASLTWDERVITLGEQGFNVNPNQIQVADDATFDENGFMTSGTLLMNYRSLAQSRWRYAEQLVEDSSVHFTFSPSDAWKLEFDYQHIESEYDVYDYTINNSFEHNDVFFDVRGDKTVVNFVGENLTSPLAPDPVSDMYLNSAMDKEDDTDAESDSYAFDATYQLEHKWIKSIQFGAYASSKEQIKRDSAWNWGEMADGSWNHYVNGGQATSYTGTADRPGHPELYELYSFHAGDFFGGGVLPKDQTILFARFADLHNWQNFHDTTKAGGYNNFVQLRDRNCVTISGTCEIDGAYLPSEISSSKETRREFYTQLNYDNFELAYPIRGNLGLRYVSWQVESTGATLFPEPIPGWDTAKQAMYTADQLAYQNWLNTEPLHVKGDKYSKVLPSFNLSVELDDERVVRFAASQNIFLPKFENFRYFRSITESHSEPRGPNGEPLPYENIGFDGISGNPRNIEPEEALSLDLTYEWYMSESNSLTASLFRKELKNIIRKRLYSEEITNELAGVTFPVNFQTDTNEGSGTIQGFELAYTQFFDQLPGIWSGLGVSLNYTYINQSDINDEVGFGTGSGGEDGRNRFRAFNNLPLPGYSDDTVNMTAMYEKHGISARIAYNWRSEYLLTRRDSNLFAPVMAEATGQLDLSVAYNLTDNVKIGLEATNLLDEIIKTKMIYNQAGQTTPGTQFKTDRRFGAYVSVKF</sequence>
<dbReference type="InterPro" id="IPR012910">
    <property type="entry name" value="Plug_dom"/>
</dbReference>
<feature type="domain" description="TonB-dependent receptor-like beta-barrel" evidence="6">
    <location>
        <begin position="432"/>
        <end position="970"/>
    </location>
</feature>
<accession>A0ABN0X4W4</accession>
<dbReference type="EMBL" id="BAAAEI010000010">
    <property type="protein sequence ID" value="GAA0355197.1"/>
    <property type="molecule type" value="Genomic_DNA"/>
</dbReference>
<organism evidence="8 9">
    <name type="scientific">Bowmanella denitrificans</name>
    <dbReference type="NCBI Taxonomy" id="366582"/>
    <lineage>
        <taxon>Bacteria</taxon>
        <taxon>Pseudomonadati</taxon>
        <taxon>Pseudomonadota</taxon>
        <taxon>Gammaproteobacteria</taxon>
        <taxon>Alteromonadales</taxon>
        <taxon>Alteromonadaceae</taxon>
        <taxon>Bowmanella</taxon>
    </lineage>
</organism>
<evidence type="ECO:0000256" key="1">
    <source>
        <dbReference type="ARBA" id="ARBA00004442"/>
    </source>
</evidence>
<evidence type="ECO:0000259" key="7">
    <source>
        <dbReference type="Pfam" id="PF07715"/>
    </source>
</evidence>
<feature type="domain" description="TonB-dependent receptor plug" evidence="7">
    <location>
        <begin position="65"/>
        <end position="167"/>
    </location>
</feature>
<dbReference type="SUPFAM" id="SSF56935">
    <property type="entry name" value="Porins"/>
    <property type="match status" value="1"/>
</dbReference>
<keyword evidence="2 4" id="KW-0472">Membrane</keyword>
<keyword evidence="4" id="KW-0798">TonB box</keyword>
<keyword evidence="9" id="KW-1185">Reference proteome</keyword>
<dbReference type="NCBIfam" id="TIGR01782">
    <property type="entry name" value="TonB-Xanth-Caul"/>
    <property type="match status" value="1"/>
</dbReference>
<evidence type="ECO:0000313" key="9">
    <source>
        <dbReference type="Proteomes" id="UP001501757"/>
    </source>
</evidence>
<dbReference type="RefSeq" id="WP_343844535.1">
    <property type="nucleotide sequence ID" value="NZ_BAAAEI010000010.1"/>
</dbReference>
<dbReference type="PANTHER" id="PTHR40980">
    <property type="entry name" value="PLUG DOMAIN-CONTAINING PROTEIN"/>
    <property type="match status" value="1"/>
</dbReference>
<evidence type="ECO:0000313" key="8">
    <source>
        <dbReference type="EMBL" id="GAA0355197.1"/>
    </source>
</evidence>
<comment type="subcellular location">
    <subcellularLocation>
        <location evidence="1 4">Cell outer membrane</location>
    </subcellularLocation>
</comment>
<keyword evidence="8" id="KW-0675">Receptor</keyword>
<dbReference type="InterPro" id="IPR037066">
    <property type="entry name" value="Plug_dom_sf"/>
</dbReference>
<evidence type="ECO:0000256" key="3">
    <source>
        <dbReference type="ARBA" id="ARBA00023237"/>
    </source>
</evidence>
<evidence type="ECO:0000256" key="5">
    <source>
        <dbReference type="SAM" id="SignalP"/>
    </source>
</evidence>
<dbReference type="InterPro" id="IPR000531">
    <property type="entry name" value="Beta-barrel_TonB"/>
</dbReference>
<feature type="chain" id="PRO_5046765361" evidence="5">
    <location>
        <begin position="26"/>
        <end position="1007"/>
    </location>
</feature>
<feature type="signal peptide" evidence="5">
    <location>
        <begin position="1"/>
        <end position="25"/>
    </location>
</feature>
<reference evidence="8 9" key="1">
    <citation type="journal article" date="2019" name="Int. J. Syst. Evol. Microbiol.">
        <title>The Global Catalogue of Microorganisms (GCM) 10K type strain sequencing project: providing services to taxonomists for standard genome sequencing and annotation.</title>
        <authorList>
            <consortium name="The Broad Institute Genomics Platform"/>
            <consortium name="The Broad Institute Genome Sequencing Center for Infectious Disease"/>
            <person name="Wu L."/>
            <person name="Ma J."/>
        </authorList>
    </citation>
    <scope>NUCLEOTIDE SEQUENCE [LARGE SCALE GENOMIC DNA]</scope>
    <source>
        <strain evidence="8 9">JCM 13378</strain>
    </source>
</reference>
<comment type="caution">
    <text evidence="8">The sequence shown here is derived from an EMBL/GenBank/DDBJ whole genome shotgun (WGS) entry which is preliminary data.</text>
</comment>
<evidence type="ECO:0000259" key="6">
    <source>
        <dbReference type="Pfam" id="PF00593"/>
    </source>
</evidence>
<dbReference type="Gene3D" id="2.40.170.20">
    <property type="entry name" value="TonB-dependent receptor, beta-barrel domain"/>
    <property type="match status" value="1"/>
</dbReference>
<keyword evidence="3" id="KW-0998">Cell outer membrane</keyword>
<evidence type="ECO:0000256" key="4">
    <source>
        <dbReference type="RuleBase" id="RU003357"/>
    </source>
</evidence>
<comment type="similarity">
    <text evidence="4">Belongs to the TonB-dependent receptor family.</text>
</comment>
<gene>
    <name evidence="8" type="ORF">GCM10009092_19340</name>
</gene>
<protein>
    <submittedName>
        <fullName evidence="8">TonB-dependent receptor</fullName>
    </submittedName>
</protein>
<dbReference type="Gene3D" id="2.170.130.10">
    <property type="entry name" value="TonB-dependent receptor, plug domain"/>
    <property type="match status" value="1"/>
</dbReference>
<dbReference type="Pfam" id="PF00593">
    <property type="entry name" value="TonB_dep_Rec_b-barrel"/>
    <property type="match status" value="1"/>
</dbReference>
<dbReference type="PANTHER" id="PTHR40980:SF3">
    <property type="entry name" value="TONB-DEPENDENT RECEPTOR-LIKE BETA-BARREL DOMAIN-CONTAINING PROTEIN"/>
    <property type="match status" value="1"/>
</dbReference>
<evidence type="ECO:0000256" key="2">
    <source>
        <dbReference type="ARBA" id="ARBA00023136"/>
    </source>
</evidence>
<name>A0ABN0X4W4_9ALTE</name>
<dbReference type="Proteomes" id="UP001501757">
    <property type="component" value="Unassembled WGS sequence"/>
</dbReference>
<proteinExistence type="inferred from homology"/>